<name>A0A174YML0_9FIRM</name>
<sequence>MKLYFGNMVTTVTTLMIVSLVGFVGYSISNRSNINFWGRRSLFILAYSLVICCFAAARDGLDKTIQYTIDGSCNPGIFSLVSVPNIVGCVGAAIIIIAAIATPIAKSQHMREIWFYVMSGGVMLKIVVMEIARIIQMF</sequence>
<feature type="transmembrane region" description="Helical" evidence="1">
    <location>
        <begin position="6"/>
        <end position="28"/>
    </location>
</feature>
<keyword evidence="1" id="KW-0812">Transmembrane</keyword>
<dbReference type="AlphaFoldDB" id="A0A174YML0"/>
<feature type="transmembrane region" description="Helical" evidence="1">
    <location>
        <begin position="40"/>
        <end position="57"/>
    </location>
</feature>
<gene>
    <name evidence="2" type="ORF">ERS852490_00106</name>
</gene>
<accession>A0A174YML0</accession>
<protein>
    <submittedName>
        <fullName evidence="2">Uncharacterized protein</fullName>
    </submittedName>
</protein>
<evidence type="ECO:0000313" key="2">
    <source>
        <dbReference type="EMBL" id="CUQ74717.1"/>
    </source>
</evidence>
<organism evidence="2 3">
    <name type="scientific">Lachnospira eligens</name>
    <dbReference type="NCBI Taxonomy" id="39485"/>
    <lineage>
        <taxon>Bacteria</taxon>
        <taxon>Bacillati</taxon>
        <taxon>Bacillota</taxon>
        <taxon>Clostridia</taxon>
        <taxon>Lachnospirales</taxon>
        <taxon>Lachnospiraceae</taxon>
        <taxon>Lachnospira</taxon>
    </lineage>
</organism>
<dbReference type="RefSeq" id="WP_055214013.1">
    <property type="nucleotide sequence ID" value="NZ_CABJMX010000003.1"/>
</dbReference>
<reference evidence="2 3" key="1">
    <citation type="submission" date="2015-09" db="EMBL/GenBank/DDBJ databases">
        <authorList>
            <consortium name="Pathogen Informatics"/>
        </authorList>
    </citation>
    <scope>NUCLEOTIDE SEQUENCE [LARGE SCALE GENOMIC DNA]</scope>
    <source>
        <strain evidence="2 3">2789STDY5834875</strain>
    </source>
</reference>
<dbReference type="OrthoDB" id="2045988at2"/>
<proteinExistence type="predicted"/>
<keyword evidence="1" id="KW-0472">Membrane</keyword>
<feature type="transmembrane region" description="Helical" evidence="1">
    <location>
        <begin position="77"/>
        <end position="101"/>
    </location>
</feature>
<keyword evidence="1" id="KW-1133">Transmembrane helix</keyword>
<dbReference type="Proteomes" id="UP000095621">
    <property type="component" value="Unassembled WGS sequence"/>
</dbReference>
<dbReference type="EMBL" id="CZBU01000001">
    <property type="protein sequence ID" value="CUQ74717.1"/>
    <property type="molecule type" value="Genomic_DNA"/>
</dbReference>
<evidence type="ECO:0000256" key="1">
    <source>
        <dbReference type="SAM" id="Phobius"/>
    </source>
</evidence>
<feature type="transmembrane region" description="Helical" evidence="1">
    <location>
        <begin position="113"/>
        <end position="135"/>
    </location>
</feature>
<evidence type="ECO:0000313" key="3">
    <source>
        <dbReference type="Proteomes" id="UP000095621"/>
    </source>
</evidence>